<feature type="transmembrane region" description="Helical" evidence="7">
    <location>
        <begin position="185"/>
        <end position="207"/>
    </location>
</feature>
<dbReference type="GO" id="GO:0005886">
    <property type="term" value="C:plasma membrane"/>
    <property type="evidence" value="ECO:0007669"/>
    <property type="project" value="UniProtKB-SubCell"/>
</dbReference>
<feature type="transmembrane region" description="Helical" evidence="7">
    <location>
        <begin position="251"/>
        <end position="270"/>
    </location>
</feature>
<feature type="transmembrane region" description="Helical" evidence="7">
    <location>
        <begin position="98"/>
        <end position="118"/>
    </location>
</feature>
<evidence type="ECO:0000256" key="1">
    <source>
        <dbReference type="ARBA" id="ARBA00004651"/>
    </source>
</evidence>
<dbReference type="InterPro" id="IPR011701">
    <property type="entry name" value="MFS"/>
</dbReference>
<dbReference type="Pfam" id="PF07690">
    <property type="entry name" value="MFS_1"/>
    <property type="match status" value="1"/>
</dbReference>
<keyword evidence="3" id="KW-1003">Cell membrane</keyword>
<keyword evidence="10" id="KW-1185">Reference proteome</keyword>
<dbReference type="GO" id="GO:0022857">
    <property type="term" value="F:transmembrane transporter activity"/>
    <property type="evidence" value="ECO:0007669"/>
    <property type="project" value="InterPro"/>
</dbReference>
<evidence type="ECO:0000259" key="8">
    <source>
        <dbReference type="PROSITE" id="PS50850"/>
    </source>
</evidence>
<dbReference type="PANTHER" id="PTHR42718:SF46">
    <property type="entry name" value="BLR6921 PROTEIN"/>
    <property type="match status" value="1"/>
</dbReference>
<feature type="transmembrane region" description="Helical" evidence="7">
    <location>
        <begin position="325"/>
        <end position="345"/>
    </location>
</feature>
<dbReference type="Gene3D" id="1.20.1250.20">
    <property type="entry name" value="MFS general substrate transporter like domains"/>
    <property type="match status" value="1"/>
</dbReference>
<dbReference type="SUPFAM" id="SSF103473">
    <property type="entry name" value="MFS general substrate transporter"/>
    <property type="match status" value="1"/>
</dbReference>
<feature type="transmembrane region" description="Helical" evidence="7">
    <location>
        <begin position="124"/>
        <end position="146"/>
    </location>
</feature>
<evidence type="ECO:0000256" key="2">
    <source>
        <dbReference type="ARBA" id="ARBA00022448"/>
    </source>
</evidence>
<dbReference type="Proteomes" id="UP000612362">
    <property type="component" value="Unassembled WGS sequence"/>
</dbReference>
<comment type="subcellular location">
    <subcellularLocation>
        <location evidence="1">Cell membrane</location>
        <topology evidence="1">Multi-pass membrane protein</topology>
    </subcellularLocation>
</comment>
<feature type="transmembrane region" description="Helical" evidence="7">
    <location>
        <begin position="158"/>
        <end position="179"/>
    </location>
</feature>
<feature type="transmembrane region" description="Helical" evidence="7">
    <location>
        <begin position="352"/>
        <end position="370"/>
    </location>
</feature>
<dbReference type="RefSeq" id="WP_220192321.1">
    <property type="nucleotide sequence ID" value="NZ_BNJF01000001.1"/>
</dbReference>
<feature type="transmembrane region" description="Helical" evidence="7">
    <location>
        <begin position="291"/>
        <end position="313"/>
    </location>
</feature>
<proteinExistence type="predicted"/>
<feature type="domain" description="Major facilitator superfamily (MFS) profile" evidence="8">
    <location>
        <begin position="33"/>
        <end position="563"/>
    </location>
</feature>
<evidence type="ECO:0000256" key="5">
    <source>
        <dbReference type="ARBA" id="ARBA00022989"/>
    </source>
</evidence>
<reference evidence="9" key="1">
    <citation type="submission" date="2020-10" db="EMBL/GenBank/DDBJ databases">
        <title>Taxonomic study of unclassified bacteria belonging to the class Ktedonobacteria.</title>
        <authorList>
            <person name="Yabe S."/>
            <person name="Wang C.M."/>
            <person name="Zheng Y."/>
            <person name="Sakai Y."/>
            <person name="Cavaletti L."/>
            <person name="Monciardini P."/>
            <person name="Donadio S."/>
        </authorList>
    </citation>
    <scope>NUCLEOTIDE SEQUENCE</scope>
    <source>
        <strain evidence="9">SOSP1-1</strain>
    </source>
</reference>
<feature type="transmembrane region" description="Helical" evidence="7">
    <location>
        <begin position="541"/>
        <end position="560"/>
    </location>
</feature>
<sequence>MSSAQNPASQPSQAGEHPTFTLHNGKIANPWLVLIALMFGFFMSLLDVTIVNIALSDIVTKLNTDLTTATWVLNAYSLVFAVLLVSVGRFADQFGRKLAFMSGMVIFSLGSLLCAVAPSIEILIAARAFQAIGAAALNPISLAIIISVFPPQKRGGAIGLWGASSGIATAIGPVLGGFLVENFDWRAIFFVNIPFCIIGLILVALFVPETRQPQASKGIDIWGLLTLSLSMFSLVLAIMQGNAWGWTSPTILGLFGAMVICFILFIVVETKQHDPIVDFSLFKIRSFTTSNISMFLFGIAAQGAFLMTVLYYINAQGYDQLSAAYAILPIPLTSFVISAISGAFSRFLNQRVMGAIGLGMLTIGFILIYFTNVDTSYLDMAWRLAFLGVGIGLCFQNFPSFALTDVPRAKLGVGSGIFNTFRQIGFALGIAILIAVFTNQITVNIDQARQESIQIVRQDNKLPAQLRDGIVTGLEKSANSTDASTGEASTASNQNSFDLTKLADQIPGPAGQALKPELKSLNERISHQFKTGAIDTFRTTWLIAAIIGAIGTIVSLLTAIEKRKPASQNAGEQPVVVASPH</sequence>
<dbReference type="EMBL" id="BNJF01000001">
    <property type="protein sequence ID" value="GHO42818.1"/>
    <property type="molecule type" value="Genomic_DNA"/>
</dbReference>
<feature type="transmembrane region" description="Helical" evidence="7">
    <location>
        <begin position="424"/>
        <end position="442"/>
    </location>
</feature>
<evidence type="ECO:0000256" key="3">
    <source>
        <dbReference type="ARBA" id="ARBA00022475"/>
    </source>
</evidence>
<dbReference type="InterPro" id="IPR020846">
    <property type="entry name" value="MFS_dom"/>
</dbReference>
<dbReference type="Gene3D" id="1.20.1720.10">
    <property type="entry name" value="Multidrug resistance protein D"/>
    <property type="match status" value="1"/>
</dbReference>
<dbReference type="PANTHER" id="PTHR42718">
    <property type="entry name" value="MAJOR FACILITATOR SUPERFAMILY MULTIDRUG TRANSPORTER MFSC"/>
    <property type="match status" value="1"/>
</dbReference>
<dbReference type="CDD" id="cd17321">
    <property type="entry name" value="MFS_MMR_MDR_like"/>
    <property type="match status" value="1"/>
</dbReference>
<dbReference type="InterPro" id="IPR004638">
    <property type="entry name" value="EmrB-like"/>
</dbReference>
<dbReference type="NCBIfam" id="TIGR00711">
    <property type="entry name" value="efflux_EmrB"/>
    <property type="match status" value="1"/>
</dbReference>
<feature type="transmembrane region" description="Helical" evidence="7">
    <location>
        <begin position="71"/>
        <end position="91"/>
    </location>
</feature>
<dbReference type="PROSITE" id="PS00216">
    <property type="entry name" value="SUGAR_TRANSPORT_1"/>
    <property type="match status" value="1"/>
</dbReference>
<dbReference type="PROSITE" id="PS50850">
    <property type="entry name" value="MFS"/>
    <property type="match status" value="1"/>
</dbReference>
<accession>A0A8J3HXN1</accession>
<keyword evidence="2" id="KW-0813">Transport</keyword>
<dbReference type="InterPro" id="IPR036259">
    <property type="entry name" value="MFS_trans_sf"/>
</dbReference>
<keyword evidence="6 7" id="KW-0472">Membrane</keyword>
<keyword evidence="5 7" id="KW-1133">Transmembrane helix</keyword>
<keyword evidence="4 7" id="KW-0812">Transmembrane</keyword>
<evidence type="ECO:0000256" key="7">
    <source>
        <dbReference type="SAM" id="Phobius"/>
    </source>
</evidence>
<feature type="transmembrane region" description="Helical" evidence="7">
    <location>
        <begin position="219"/>
        <end position="239"/>
    </location>
</feature>
<comment type="caution">
    <text evidence="9">The sequence shown here is derived from an EMBL/GenBank/DDBJ whole genome shotgun (WGS) entry which is preliminary data.</text>
</comment>
<gene>
    <name evidence="9" type="ORF">KSX_09810</name>
</gene>
<organism evidence="9 10">
    <name type="scientific">Ktedonospora formicarum</name>
    <dbReference type="NCBI Taxonomy" id="2778364"/>
    <lineage>
        <taxon>Bacteria</taxon>
        <taxon>Bacillati</taxon>
        <taxon>Chloroflexota</taxon>
        <taxon>Ktedonobacteria</taxon>
        <taxon>Ktedonobacterales</taxon>
        <taxon>Ktedonobacteraceae</taxon>
        <taxon>Ktedonospora</taxon>
    </lineage>
</organism>
<dbReference type="AlphaFoldDB" id="A0A8J3HXN1"/>
<evidence type="ECO:0000313" key="10">
    <source>
        <dbReference type="Proteomes" id="UP000612362"/>
    </source>
</evidence>
<dbReference type="InterPro" id="IPR005829">
    <property type="entry name" value="Sugar_transporter_CS"/>
</dbReference>
<feature type="transmembrane region" description="Helical" evidence="7">
    <location>
        <begin position="31"/>
        <end position="51"/>
    </location>
</feature>
<protein>
    <submittedName>
        <fullName evidence="9">MFS transporter</fullName>
    </submittedName>
</protein>
<evidence type="ECO:0000313" key="9">
    <source>
        <dbReference type="EMBL" id="GHO42818.1"/>
    </source>
</evidence>
<evidence type="ECO:0000256" key="6">
    <source>
        <dbReference type="ARBA" id="ARBA00023136"/>
    </source>
</evidence>
<evidence type="ECO:0000256" key="4">
    <source>
        <dbReference type="ARBA" id="ARBA00022692"/>
    </source>
</evidence>
<feature type="transmembrane region" description="Helical" evidence="7">
    <location>
        <begin position="382"/>
        <end position="403"/>
    </location>
</feature>
<name>A0A8J3HXN1_9CHLR</name>
<dbReference type="PRINTS" id="PR01036">
    <property type="entry name" value="TCRTETB"/>
</dbReference>